<dbReference type="EMBL" id="BDRX01000156">
    <property type="protein sequence ID" value="GBF99406.1"/>
    <property type="molecule type" value="Genomic_DNA"/>
</dbReference>
<protein>
    <recommendedName>
        <fullName evidence="4">CARDB domain-containing protein</fullName>
    </recommendedName>
</protein>
<reference evidence="2 3" key="1">
    <citation type="journal article" date="2018" name="Sci. Rep.">
        <title>Raphidocelis subcapitata (=Pseudokirchneriella subcapitata) provides an insight into genome evolution and environmental adaptations in the Sphaeropleales.</title>
        <authorList>
            <person name="Suzuki S."/>
            <person name="Yamaguchi H."/>
            <person name="Nakajima N."/>
            <person name="Kawachi M."/>
        </authorList>
    </citation>
    <scope>NUCLEOTIDE SEQUENCE [LARGE SCALE GENOMIC DNA]</scope>
    <source>
        <strain evidence="2 3">NIES-35</strain>
    </source>
</reference>
<dbReference type="InParanoid" id="A0A2V0PI42"/>
<comment type="caution">
    <text evidence="2">The sequence shown here is derived from an EMBL/GenBank/DDBJ whole genome shotgun (WGS) entry which is preliminary data.</text>
</comment>
<sequence length="423" mass="44512">MATPVAARAALVALLLLAAASAVLARGSQLGRQAPGEDPPEFVHTNSVSTDSLSYDPFDWFYGFPIPYNPEGGKKVKSTVCGDAPDAFYKLPELLPMQTKTLTVSVKAPASLGAARLLIFVDGGCTVFNGSAEVNQATLPYVVVPDGIKYPVIVRAPFAVDYWYYPPVDPPVPVRNGTFSADLSFLNLGTAPSDPGVKVAVYYSEDAIKDINLTECTHLGQVGVDLPKIAPGKTKTVTVTGLKAPDADWARLFTVIDASCTLKEKPSPLGWFWYYTAGQAGALLGGTTNKGQYTFSVKTTPKKPKVNSTMTVKVKIINLGDVDGPVGRVDVFASQTFGDTLLEFGGYYGGSRCNTTGSISSLKTSDLVIKAGKSKTVKIADVPAPGQAGWWSISVVPDAACANPADGLSPGMVAPYSTVEVVA</sequence>
<feature type="signal peptide" evidence="1">
    <location>
        <begin position="1"/>
        <end position="25"/>
    </location>
</feature>
<proteinExistence type="predicted"/>
<gene>
    <name evidence="2" type="ORF">Rsub_12339</name>
</gene>
<name>A0A2V0PI42_9CHLO</name>
<dbReference type="Proteomes" id="UP000247498">
    <property type="component" value="Unassembled WGS sequence"/>
</dbReference>
<accession>A0A2V0PI42</accession>
<evidence type="ECO:0008006" key="4">
    <source>
        <dbReference type="Google" id="ProtNLM"/>
    </source>
</evidence>
<evidence type="ECO:0000256" key="1">
    <source>
        <dbReference type="SAM" id="SignalP"/>
    </source>
</evidence>
<dbReference type="OrthoDB" id="562086at2759"/>
<organism evidence="2 3">
    <name type="scientific">Raphidocelis subcapitata</name>
    <dbReference type="NCBI Taxonomy" id="307507"/>
    <lineage>
        <taxon>Eukaryota</taxon>
        <taxon>Viridiplantae</taxon>
        <taxon>Chlorophyta</taxon>
        <taxon>core chlorophytes</taxon>
        <taxon>Chlorophyceae</taxon>
        <taxon>CS clade</taxon>
        <taxon>Sphaeropleales</taxon>
        <taxon>Selenastraceae</taxon>
        <taxon>Raphidocelis</taxon>
    </lineage>
</organism>
<feature type="chain" id="PRO_5015858310" description="CARDB domain-containing protein" evidence="1">
    <location>
        <begin position="26"/>
        <end position="423"/>
    </location>
</feature>
<dbReference type="AlphaFoldDB" id="A0A2V0PI42"/>
<keyword evidence="3" id="KW-1185">Reference proteome</keyword>
<evidence type="ECO:0000313" key="3">
    <source>
        <dbReference type="Proteomes" id="UP000247498"/>
    </source>
</evidence>
<evidence type="ECO:0000313" key="2">
    <source>
        <dbReference type="EMBL" id="GBF99406.1"/>
    </source>
</evidence>
<keyword evidence="1" id="KW-0732">Signal</keyword>